<dbReference type="Gene3D" id="3.40.5.90">
    <property type="entry name" value="CDGSH iron-sulfur domain, mitoNEET-type"/>
    <property type="match status" value="1"/>
</dbReference>
<evidence type="ECO:0000313" key="3">
    <source>
        <dbReference type="Proteomes" id="UP001595814"/>
    </source>
</evidence>
<comment type="caution">
    <text evidence="2">The sequence shown here is derived from an EMBL/GenBank/DDBJ whole genome shotgun (WGS) entry which is preliminary data.</text>
</comment>
<feature type="domain" description="YdhG-like" evidence="1">
    <location>
        <begin position="16"/>
        <end position="113"/>
    </location>
</feature>
<dbReference type="RefSeq" id="WP_192461640.1">
    <property type="nucleotide sequence ID" value="NZ_JACYFJ010000002.1"/>
</dbReference>
<evidence type="ECO:0000313" key="2">
    <source>
        <dbReference type="EMBL" id="MFC4096907.1"/>
    </source>
</evidence>
<dbReference type="PIRSF" id="PIRSF021308">
    <property type="entry name" value="UCP021308"/>
    <property type="match status" value="1"/>
</dbReference>
<organism evidence="2 3">
    <name type="scientific">Euzebyella saccharophila</name>
    <dbReference type="NCBI Taxonomy" id="679664"/>
    <lineage>
        <taxon>Bacteria</taxon>
        <taxon>Pseudomonadati</taxon>
        <taxon>Bacteroidota</taxon>
        <taxon>Flavobacteriia</taxon>
        <taxon>Flavobacteriales</taxon>
        <taxon>Flavobacteriaceae</taxon>
        <taxon>Euzebyella</taxon>
    </lineage>
</organism>
<dbReference type="Proteomes" id="UP001595814">
    <property type="component" value="Unassembled WGS sequence"/>
</dbReference>
<accession>A0ABV8JV83</accession>
<dbReference type="Gene3D" id="3.90.1150.200">
    <property type="match status" value="1"/>
</dbReference>
<sequence length="214" mass="24483">MKTSGVDQFLEKMTHWKSELTRLRELALECGLEETLKWGQPCYTHKGANVLLLGNFKDFCTISFFKGVLLNDPAGILEKAGENSRIARIIKFTQLSEISERWDVLKSYIFEAIEIENTGLKVEKQAENIQDFVKELQNRLSTDQKFATAFTALTPGRQRAYNIYFSAAKQATTREARIDKYTDRILKGFGFHDCVCGLSKKMPRCDGSHKQLQK</sequence>
<evidence type="ECO:0000259" key="1">
    <source>
        <dbReference type="Pfam" id="PF08818"/>
    </source>
</evidence>
<dbReference type="InterPro" id="IPR014922">
    <property type="entry name" value="YdhG-like"/>
</dbReference>
<reference evidence="3" key="1">
    <citation type="journal article" date="2019" name="Int. J. Syst. Evol. Microbiol.">
        <title>The Global Catalogue of Microorganisms (GCM) 10K type strain sequencing project: providing services to taxonomists for standard genome sequencing and annotation.</title>
        <authorList>
            <consortium name="The Broad Institute Genomics Platform"/>
            <consortium name="The Broad Institute Genome Sequencing Center for Infectious Disease"/>
            <person name="Wu L."/>
            <person name="Ma J."/>
        </authorList>
    </citation>
    <scope>NUCLEOTIDE SEQUENCE [LARGE SCALE GENOMIC DNA]</scope>
    <source>
        <strain evidence="3">CECT 7477</strain>
    </source>
</reference>
<name>A0ABV8JV83_9FLAO</name>
<protein>
    <submittedName>
        <fullName evidence="2">DUF1801 domain-containing protein</fullName>
    </submittedName>
</protein>
<dbReference type="Pfam" id="PF13376">
    <property type="entry name" value="OmdA"/>
    <property type="match status" value="1"/>
</dbReference>
<gene>
    <name evidence="2" type="ORF">ACFOUT_13545</name>
</gene>
<dbReference type="Pfam" id="PF08818">
    <property type="entry name" value="DUF1801"/>
    <property type="match status" value="1"/>
</dbReference>
<dbReference type="EMBL" id="JBHSAW010000010">
    <property type="protein sequence ID" value="MFC4096907.1"/>
    <property type="molecule type" value="Genomic_DNA"/>
</dbReference>
<dbReference type="InterPro" id="IPR042216">
    <property type="entry name" value="MitoNEET_CISD"/>
</dbReference>
<keyword evidence="3" id="KW-1185">Reference proteome</keyword>
<proteinExistence type="predicted"/>
<dbReference type="SUPFAM" id="SSF159888">
    <property type="entry name" value="YdhG-like"/>
    <property type="match status" value="1"/>
</dbReference>
<dbReference type="InterPro" id="IPR016786">
    <property type="entry name" value="YdeI_bac"/>
</dbReference>